<dbReference type="InParanoid" id="A0A165CXZ8"/>
<dbReference type="Proteomes" id="UP000076871">
    <property type="component" value="Unassembled WGS sequence"/>
</dbReference>
<dbReference type="AlphaFoldDB" id="A0A165CXZ8"/>
<evidence type="ECO:0000313" key="4">
    <source>
        <dbReference type="Proteomes" id="UP000076871"/>
    </source>
</evidence>
<dbReference type="GeneID" id="63821823"/>
<feature type="domain" description="DNA replication regulator Sld3 C-terminal" evidence="2">
    <location>
        <begin position="163"/>
        <end position="300"/>
    </location>
</feature>
<organism evidence="3 4">
    <name type="scientific">Laetiporus sulphureus 93-53</name>
    <dbReference type="NCBI Taxonomy" id="1314785"/>
    <lineage>
        <taxon>Eukaryota</taxon>
        <taxon>Fungi</taxon>
        <taxon>Dikarya</taxon>
        <taxon>Basidiomycota</taxon>
        <taxon>Agaricomycotina</taxon>
        <taxon>Agaricomycetes</taxon>
        <taxon>Polyporales</taxon>
        <taxon>Laetiporus</taxon>
    </lineage>
</organism>
<protein>
    <recommendedName>
        <fullName evidence="2">DNA replication regulator Sld3 C-terminal domain-containing protein</fullName>
    </recommendedName>
</protein>
<name>A0A165CXZ8_9APHY</name>
<feature type="region of interest" description="Disordered" evidence="1">
    <location>
        <begin position="217"/>
        <end position="238"/>
    </location>
</feature>
<keyword evidence="4" id="KW-1185">Reference proteome</keyword>
<reference evidence="3 4" key="1">
    <citation type="journal article" date="2016" name="Mol. Biol. Evol.">
        <title>Comparative Genomics of Early-Diverging Mushroom-Forming Fungi Provides Insights into the Origins of Lignocellulose Decay Capabilities.</title>
        <authorList>
            <person name="Nagy L.G."/>
            <person name="Riley R."/>
            <person name="Tritt A."/>
            <person name="Adam C."/>
            <person name="Daum C."/>
            <person name="Floudas D."/>
            <person name="Sun H."/>
            <person name="Yadav J.S."/>
            <person name="Pangilinan J."/>
            <person name="Larsson K.H."/>
            <person name="Matsuura K."/>
            <person name="Barry K."/>
            <person name="Labutti K."/>
            <person name="Kuo R."/>
            <person name="Ohm R.A."/>
            <person name="Bhattacharya S.S."/>
            <person name="Shirouzu T."/>
            <person name="Yoshinaga Y."/>
            <person name="Martin F.M."/>
            <person name="Grigoriev I.V."/>
            <person name="Hibbett D.S."/>
        </authorList>
    </citation>
    <scope>NUCLEOTIDE SEQUENCE [LARGE SCALE GENOMIC DNA]</scope>
    <source>
        <strain evidence="3 4">93-53</strain>
    </source>
</reference>
<dbReference type="RefSeq" id="XP_040761450.1">
    <property type="nucleotide sequence ID" value="XM_040904793.1"/>
</dbReference>
<dbReference type="STRING" id="1314785.A0A165CXZ8"/>
<evidence type="ECO:0000256" key="1">
    <source>
        <dbReference type="SAM" id="MobiDB-lite"/>
    </source>
</evidence>
<dbReference type="OrthoDB" id="3003917at2759"/>
<evidence type="ECO:0000259" key="2">
    <source>
        <dbReference type="Pfam" id="PF08639"/>
    </source>
</evidence>
<accession>A0A165CXZ8</accession>
<dbReference type="EMBL" id="KV427642">
    <property type="protein sequence ID" value="KZT03710.1"/>
    <property type="molecule type" value="Genomic_DNA"/>
</dbReference>
<sequence>MNRCLARQDSPTTHQLIHIIPLVNIASILMPNARYVLSVDCPVKWTAAQGRSVSNDYPFADIQASTSAEFVQRRYLDFLWLPESISPLRCLIPTLLRAADQTPSTSEKHPLHGLLQPILLTPRLASQKYHSRISQILEDDSGTGDVEENMIWFALKYEKADEEEAAAAQGDFDADDRWKHEWLARMERREVQIQILLHFLLLSLPGAPKPPVELTATELSPHLSSPKKRKRKRSASPPPRILSLEECLELFMDKMSMWQLMTSLETDDDKRNVQHSVNTKGKKKSLDERDWMQAFCEDVIEKQYVGRTCLVPLDRLI</sequence>
<dbReference type="Pfam" id="PF08639">
    <property type="entry name" value="Sld3_STD"/>
    <property type="match status" value="1"/>
</dbReference>
<feature type="compositionally biased region" description="Basic residues" evidence="1">
    <location>
        <begin position="225"/>
        <end position="234"/>
    </location>
</feature>
<proteinExistence type="predicted"/>
<dbReference type="InterPro" id="IPR013948">
    <property type="entry name" value="DNA_replication_reg_Sld3_C"/>
</dbReference>
<dbReference type="Gene3D" id="1.20.58.2130">
    <property type="match status" value="1"/>
</dbReference>
<evidence type="ECO:0000313" key="3">
    <source>
        <dbReference type="EMBL" id="KZT03710.1"/>
    </source>
</evidence>
<gene>
    <name evidence="3" type="ORF">LAESUDRAFT_659197</name>
</gene>